<dbReference type="AlphaFoldDB" id="A0A179D253"/>
<dbReference type="RefSeq" id="WP_068671742.1">
    <property type="nucleotide sequence ID" value="NZ_LWLG01000021.1"/>
</dbReference>
<gene>
    <name evidence="2" type="ORF">TDIS_2011</name>
</gene>
<sequence length="267" mass="30183">MLLMARVLVLLLLVSSAVALLSLGYFQLKLTETPRLPEKSFSSWAHETSSRASFDFERILSGFYLPPEETSSVSPEAFSIEAPELQAIFFGKGVRFALLKTEKESRWAREGERVKGWRVARIAPDFVILVFKDRKVVRKLFESEERLFQGGSIKESPSTSSERPFVISREEIERLTADIGSLFSKIRLRPYFRLGRMEGVLVEYVAPGSIFSQAGLRVGDVILSINGIPVRRNEDAFRILETIKTAPSLSVKIRRGDRILTLKAEVK</sequence>
<dbReference type="SMART" id="SM00228">
    <property type="entry name" value="PDZ"/>
    <property type="match status" value="1"/>
</dbReference>
<proteinExistence type="predicted"/>
<keyword evidence="3" id="KW-1185">Reference proteome</keyword>
<dbReference type="SUPFAM" id="SSF50156">
    <property type="entry name" value="PDZ domain-like"/>
    <property type="match status" value="1"/>
</dbReference>
<dbReference type="Gene3D" id="2.30.42.10">
    <property type="match status" value="1"/>
</dbReference>
<reference evidence="2 3" key="1">
    <citation type="submission" date="2016-04" db="EMBL/GenBank/DDBJ databases">
        <title>Genome analysis of Thermosulfurimonas dismutans, the first thermophilic sulfur-disproportionating bacterium of the phylum Thermodesulfobacteria.</title>
        <authorList>
            <person name="Mardanov A.V."/>
            <person name="Beletsky A.V."/>
            <person name="Kadnikov V.V."/>
            <person name="Slobodkin A.I."/>
            <person name="Ravin N.V."/>
        </authorList>
    </citation>
    <scope>NUCLEOTIDE SEQUENCE [LARGE SCALE GENOMIC DNA]</scope>
    <source>
        <strain evidence="2 3">S95</strain>
    </source>
</reference>
<dbReference type="Pfam" id="PF17820">
    <property type="entry name" value="PDZ_6"/>
    <property type="match status" value="1"/>
</dbReference>
<dbReference type="STRING" id="999894.TDIS_2011"/>
<comment type="caution">
    <text evidence="2">The sequence shown here is derived from an EMBL/GenBank/DDBJ whole genome shotgun (WGS) entry which is preliminary data.</text>
</comment>
<feature type="domain" description="PDZ" evidence="1">
    <location>
        <begin position="199"/>
        <end position="255"/>
    </location>
</feature>
<evidence type="ECO:0000313" key="2">
    <source>
        <dbReference type="EMBL" id="OAQ19881.1"/>
    </source>
</evidence>
<name>A0A179D253_9BACT</name>
<dbReference type="EMBL" id="LWLG01000021">
    <property type="protein sequence ID" value="OAQ19881.1"/>
    <property type="molecule type" value="Genomic_DNA"/>
</dbReference>
<dbReference type="PROSITE" id="PS50106">
    <property type="entry name" value="PDZ"/>
    <property type="match status" value="1"/>
</dbReference>
<evidence type="ECO:0000259" key="1">
    <source>
        <dbReference type="PROSITE" id="PS50106"/>
    </source>
</evidence>
<dbReference type="OrthoDB" id="11734at2"/>
<dbReference type="InterPro" id="IPR041489">
    <property type="entry name" value="PDZ_6"/>
</dbReference>
<dbReference type="InterPro" id="IPR001478">
    <property type="entry name" value="PDZ"/>
</dbReference>
<dbReference type="Proteomes" id="UP000078390">
    <property type="component" value="Unassembled WGS sequence"/>
</dbReference>
<accession>A0A179D253</accession>
<organism evidence="2 3">
    <name type="scientific">Thermosulfurimonas dismutans</name>
    <dbReference type="NCBI Taxonomy" id="999894"/>
    <lineage>
        <taxon>Bacteria</taxon>
        <taxon>Pseudomonadati</taxon>
        <taxon>Thermodesulfobacteriota</taxon>
        <taxon>Thermodesulfobacteria</taxon>
        <taxon>Thermodesulfobacteriales</taxon>
        <taxon>Thermodesulfobacteriaceae</taxon>
        <taxon>Thermosulfurimonas</taxon>
    </lineage>
</organism>
<evidence type="ECO:0000313" key="3">
    <source>
        <dbReference type="Proteomes" id="UP000078390"/>
    </source>
</evidence>
<dbReference type="InterPro" id="IPR036034">
    <property type="entry name" value="PDZ_sf"/>
</dbReference>
<protein>
    <submittedName>
        <fullName evidence="2">General secretion pathway protein C</fullName>
    </submittedName>
</protein>